<name>A0AAD3S2E0_NEPGR</name>
<dbReference type="AlphaFoldDB" id="A0AAD3S2E0"/>
<dbReference type="Proteomes" id="UP001279734">
    <property type="component" value="Unassembled WGS sequence"/>
</dbReference>
<keyword evidence="4" id="KW-1185">Reference proteome</keyword>
<accession>A0AAD3S2E0</accession>
<reference evidence="3" key="1">
    <citation type="submission" date="2023-05" db="EMBL/GenBank/DDBJ databases">
        <title>Nepenthes gracilis genome sequencing.</title>
        <authorList>
            <person name="Fukushima K."/>
        </authorList>
    </citation>
    <scope>NUCLEOTIDE SEQUENCE</scope>
    <source>
        <strain evidence="3">SING2019-196</strain>
    </source>
</reference>
<dbReference type="EMBL" id="BSYO01000004">
    <property type="protein sequence ID" value="GMH03175.1"/>
    <property type="molecule type" value="Genomic_DNA"/>
</dbReference>
<feature type="region of interest" description="Disordered" evidence="1">
    <location>
        <begin position="73"/>
        <end position="133"/>
    </location>
</feature>
<sequence>MFSSDSCFIPSSKFVGHLFYSGMMKVALFCFLLSAFGTASILFNCSGKGMIIAGGNIETLKVTSRKLLQDNGLHPGFDDNGYGGDVNSEDYRPVDPSPSSKAVRPGPIQHSTPLMPYIPKPSPPNHPWHGSIP</sequence>
<dbReference type="PANTHER" id="PTHR37249">
    <property type="entry name" value="OS03G0206201 PROTEIN"/>
    <property type="match status" value="1"/>
</dbReference>
<evidence type="ECO:0000256" key="2">
    <source>
        <dbReference type="SAM" id="Phobius"/>
    </source>
</evidence>
<dbReference type="PANTHER" id="PTHR37249:SF3">
    <property type="entry name" value="OS03G0206201 PROTEIN"/>
    <property type="match status" value="1"/>
</dbReference>
<keyword evidence="2" id="KW-1133">Transmembrane helix</keyword>
<evidence type="ECO:0000313" key="3">
    <source>
        <dbReference type="EMBL" id="GMH03175.1"/>
    </source>
</evidence>
<evidence type="ECO:0000313" key="4">
    <source>
        <dbReference type="Proteomes" id="UP001279734"/>
    </source>
</evidence>
<keyword evidence="2" id="KW-0472">Membrane</keyword>
<protein>
    <submittedName>
        <fullName evidence="3">Uncharacterized protein</fullName>
    </submittedName>
</protein>
<feature type="transmembrane region" description="Helical" evidence="2">
    <location>
        <begin position="20"/>
        <end position="43"/>
    </location>
</feature>
<feature type="compositionally biased region" description="Pro residues" evidence="1">
    <location>
        <begin position="116"/>
        <end position="126"/>
    </location>
</feature>
<keyword evidence="2" id="KW-0812">Transmembrane</keyword>
<proteinExistence type="predicted"/>
<organism evidence="3 4">
    <name type="scientific">Nepenthes gracilis</name>
    <name type="common">Slender pitcher plant</name>
    <dbReference type="NCBI Taxonomy" id="150966"/>
    <lineage>
        <taxon>Eukaryota</taxon>
        <taxon>Viridiplantae</taxon>
        <taxon>Streptophyta</taxon>
        <taxon>Embryophyta</taxon>
        <taxon>Tracheophyta</taxon>
        <taxon>Spermatophyta</taxon>
        <taxon>Magnoliopsida</taxon>
        <taxon>eudicotyledons</taxon>
        <taxon>Gunneridae</taxon>
        <taxon>Pentapetalae</taxon>
        <taxon>Caryophyllales</taxon>
        <taxon>Nepenthaceae</taxon>
        <taxon>Nepenthes</taxon>
    </lineage>
</organism>
<evidence type="ECO:0000256" key="1">
    <source>
        <dbReference type="SAM" id="MobiDB-lite"/>
    </source>
</evidence>
<comment type="caution">
    <text evidence="3">The sequence shown here is derived from an EMBL/GenBank/DDBJ whole genome shotgun (WGS) entry which is preliminary data.</text>
</comment>
<gene>
    <name evidence="3" type="ORF">Nepgr_005014</name>
</gene>